<evidence type="ECO:0000313" key="2">
    <source>
        <dbReference type="Proteomes" id="UP000265520"/>
    </source>
</evidence>
<dbReference type="EMBL" id="LXQA010475629">
    <property type="protein sequence ID" value="MCI54198.1"/>
    <property type="molecule type" value="Genomic_DNA"/>
</dbReference>
<reference evidence="1 2" key="1">
    <citation type="journal article" date="2018" name="Front. Plant Sci.">
        <title>Red Clover (Trifolium pratense) and Zigzag Clover (T. medium) - A Picture of Genomic Similarities and Differences.</title>
        <authorList>
            <person name="Dluhosova J."/>
            <person name="Istvanek J."/>
            <person name="Nedelnik J."/>
            <person name="Repkova J."/>
        </authorList>
    </citation>
    <scope>NUCLEOTIDE SEQUENCE [LARGE SCALE GENOMIC DNA]</scope>
    <source>
        <strain evidence="2">cv. 10/8</strain>
        <tissue evidence="1">Leaf</tissue>
    </source>
</reference>
<sequence length="38" mass="4519">RLPCLATARENWRDMTDDFQVPGENQRAPRYLSLWLAQ</sequence>
<name>A0A392SZC0_9FABA</name>
<keyword evidence="2" id="KW-1185">Reference proteome</keyword>
<accession>A0A392SZC0</accession>
<dbReference type="AlphaFoldDB" id="A0A392SZC0"/>
<feature type="non-terminal residue" evidence="1">
    <location>
        <position position="1"/>
    </location>
</feature>
<organism evidence="1 2">
    <name type="scientific">Trifolium medium</name>
    <dbReference type="NCBI Taxonomy" id="97028"/>
    <lineage>
        <taxon>Eukaryota</taxon>
        <taxon>Viridiplantae</taxon>
        <taxon>Streptophyta</taxon>
        <taxon>Embryophyta</taxon>
        <taxon>Tracheophyta</taxon>
        <taxon>Spermatophyta</taxon>
        <taxon>Magnoliopsida</taxon>
        <taxon>eudicotyledons</taxon>
        <taxon>Gunneridae</taxon>
        <taxon>Pentapetalae</taxon>
        <taxon>rosids</taxon>
        <taxon>fabids</taxon>
        <taxon>Fabales</taxon>
        <taxon>Fabaceae</taxon>
        <taxon>Papilionoideae</taxon>
        <taxon>50 kb inversion clade</taxon>
        <taxon>NPAAA clade</taxon>
        <taxon>Hologalegina</taxon>
        <taxon>IRL clade</taxon>
        <taxon>Trifolieae</taxon>
        <taxon>Trifolium</taxon>
    </lineage>
</organism>
<dbReference type="Proteomes" id="UP000265520">
    <property type="component" value="Unassembled WGS sequence"/>
</dbReference>
<protein>
    <submittedName>
        <fullName evidence="1">Uncharacterized protein</fullName>
    </submittedName>
</protein>
<proteinExistence type="predicted"/>
<evidence type="ECO:0000313" key="1">
    <source>
        <dbReference type="EMBL" id="MCI54198.1"/>
    </source>
</evidence>
<comment type="caution">
    <text evidence="1">The sequence shown here is derived from an EMBL/GenBank/DDBJ whole genome shotgun (WGS) entry which is preliminary data.</text>
</comment>